<evidence type="ECO:0000256" key="9">
    <source>
        <dbReference type="SAM" id="MobiDB-lite"/>
    </source>
</evidence>
<dbReference type="EMBL" id="FWFG01000101">
    <property type="protein sequence ID" value="SLM94710.1"/>
    <property type="molecule type" value="Genomic_DNA"/>
</dbReference>
<evidence type="ECO:0000256" key="1">
    <source>
        <dbReference type="ARBA" id="ARBA00009747"/>
    </source>
</evidence>
<feature type="compositionally biased region" description="Low complexity" evidence="9">
    <location>
        <begin position="70"/>
        <end position="82"/>
    </location>
</feature>
<keyword evidence="8" id="KW-0464">Manganese</keyword>
<dbReference type="RefSeq" id="WP_234992407.1">
    <property type="nucleotide sequence ID" value="NZ_FWFG01000101.1"/>
</dbReference>
<comment type="function">
    <text evidence="8">Nucleotidyltransferase involved in the post-translational modification of proteins. It can catalyze the addition of adenosine monophosphate (AMP) or uridine monophosphate (UMP) to a protein, resulting in modifications known as AMPylation and UMPylation.</text>
</comment>
<dbReference type="GO" id="GO:0030145">
    <property type="term" value="F:manganese ion binding"/>
    <property type="evidence" value="ECO:0007669"/>
    <property type="project" value="UniProtKB-UniRule"/>
</dbReference>
<dbReference type="GO" id="GO:0070733">
    <property type="term" value="F:AMPylase activity"/>
    <property type="evidence" value="ECO:0007669"/>
    <property type="project" value="UniProtKB-EC"/>
</dbReference>
<feature type="compositionally biased region" description="Basic and acidic residues" evidence="9">
    <location>
        <begin position="401"/>
        <end position="411"/>
    </location>
</feature>
<evidence type="ECO:0000256" key="5">
    <source>
        <dbReference type="ARBA" id="ARBA00022741"/>
    </source>
</evidence>
<feature type="binding site" evidence="8">
    <location>
        <position position="169"/>
    </location>
    <ligand>
        <name>ATP</name>
        <dbReference type="ChEBI" id="CHEBI:30616"/>
    </ligand>
</feature>
<keyword evidence="6 8" id="KW-0067">ATP-binding</keyword>
<dbReference type="AlphaFoldDB" id="A0A1X6X6D7"/>
<evidence type="ECO:0000256" key="3">
    <source>
        <dbReference type="ARBA" id="ARBA00022695"/>
    </source>
</evidence>
<comment type="catalytic activity">
    <reaction evidence="8">
        <text>L-threonyl-[protein] + ATP = 3-O-(5'-adenylyl)-L-threonyl-[protein] + diphosphate</text>
        <dbReference type="Rhea" id="RHEA:54292"/>
        <dbReference type="Rhea" id="RHEA-COMP:11060"/>
        <dbReference type="Rhea" id="RHEA-COMP:13847"/>
        <dbReference type="ChEBI" id="CHEBI:30013"/>
        <dbReference type="ChEBI" id="CHEBI:30616"/>
        <dbReference type="ChEBI" id="CHEBI:33019"/>
        <dbReference type="ChEBI" id="CHEBI:138113"/>
        <dbReference type="EC" id="2.7.7.108"/>
    </reaction>
</comment>
<feature type="binding site" evidence="8">
    <location>
        <position position="133"/>
    </location>
    <ligand>
        <name>ATP</name>
        <dbReference type="ChEBI" id="CHEBI:30616"/>
    </ligand>
</feature>
<reference evidence="10 11" key="1">
    <citation type="submission" date="2017-02" db="EMBL/GenBank/DDBJ databases">
        <authorList>
            <person name="Peterson S.W."/>
        </authorList>
    </citation>
    <scope>NUCLEOTIDE SEQUENCE [LARGE SCALE GENOMIC DNA]</scope>
    <source>
        <strain evidence="10 11">CIP104813</strain>
    </source>
</reference>
<evidence type="ECO:0000256" key="2">
    <source>
        <dbReference type="ARBA" id="ARBA00022679"/>
    </source>
</evidence>
<keyword evidence="4 8" id="KW-0479">Metal-binding</keyword>
<keyword evidence="3 8" id="KW-0548">Nucleotidyltransferase</keyword>
<feature type="region of interest" description="Disordered" evidence="9">
    <location>
        <begin position="401"/>
        <end position="428"/>
    </location>
</feature>
<keyword evidence="5 8" id="KW-0547">Nucleotide-binding</keyword>
<feature type="binding site" evidence="8">
    <location>
        <position position="307"/>
    </location>
    <ligand>
        <name>Mg(2+)</name>
        <dbReference type="ChEBI" id="CHEBI:18420"/>
    </ligand>
</feature>
<accession>A0A1X6X6D7</accession>
<feature type="binding site" evidence="8">
    <location>
        <position position="135"/>
    </location>
    <ligand>
        <name>ATP</name>
        <dbReference type="ChEBI" id="CHEBI:30616"/>
    </ligand>
</feature>
<dbReference type="PANTHER" id="PTHR32057:SF14">
    <property type="entry name" value="PROTEIN ADENYLYLTRANSFERASE SELO, MITOCHONDRIAL"/>
    <property type="match status" value="1"/>
</dbReference>
<feature type="region of interest" description="Disordered" evidence="9">
    <location>
        <begin position="67"/>
        <end position="111"/>
    </location>
</feature>
<comment type="catalytic activity">
    <reaction evidence="8">
        <text>L-histidyl-[protein] + UTP = N(tele)-(5'-uridylyl)-L-histidyl-[protein] + diphosphate</text>
        <dbReference type="Rhea" id="RHEA:83891"/>
        <dbReference type="Rhea" id="RHEA-COMP:9745"/>
        <dbReference type="Rhea" id="RHEA-COMP:20239"/>
        <dbReference type="ChEBI" id="CHEBI:29979"/>
        <dbReference type="ChEBI" id="CHEBI:33019"/>
        <dbReference type="ChEBI" id="CHEBI:46398"/>
        <dbReference type="ChEBI" id="CHEBI:233474"/>
    </reaction>
</comment>
<feature type="region of interest" description="Disordered" evidence="9">
    <location>
        <begin position="540"/>
        <end position="606"/>
    </location>
</feature>
<comment type="catalytic activity">
    <reaction evidence="8">
        <text>L-seryl-[protein] + UTP = O-(5'-uridylyl)-L-seryl-[protein] + diphosphate</text>
        <dbReference type="Rhea" id="RHEA:64604"/>
        <dbReference type="Rhea" id="RHEA-COMP:9863"/>
        <dbReference type="Rhea" id="RHEA-COMP:16635"/>
        <dbReference type="ChEBI" id="CHEBI:29999"/>
        <dbReference type="ChEBI" id="CHEBI:33019"/>
        <dbReference type="ChEBI" id="CHEBI:46398"/>
        <dbReference type="ChEBI" id="CHEBI:156051"/>
    </reaction>
</comment>
<dbReference type="EC" id="2.7.7.-" evidence="8"/>
<sequence length="671" mass="70541">MIRLQRSFAAAMPDLAVPHRAAPCPDPRIIARSDDLARELGIDPSWLDTPEGLALLTGRIRADGAPCSPAGEDAAGGAAADGIPRSAPVSSRATPVDATPGTPSGAPRLSGEPFTVAQVYAGHQFGQPNPQLGDGRALLLGDLVDAHGNRRDLHLKGIGPTPLARGGDGWAPLGPMLRELLIGEAMHALGIPTTRGLAVVETGRPVLRRGPVPERGAILARAAASHLRVGSFQYAAWHLGPDAVRDLVEHAIDRHWPEAREEPVPALGLLRCVMRAQAHLVAQWMLTGFVHGVMNTDNMTISGETIDYGPCAFVDRFATDACFSSIDVQRRYAYGNQPGIALWNLSRLAEALLPVIDADADAAVSAATAVLEDFEGAYLRAWTDGMARKLGIALGEDADSLRRGDGADKHGTTGQGMGAGTNADDASSAATTRRAAVRALGEDCLRMLQRHRVDLTLFFRALTDAELAAASMGTGTEAGTNTDANTDTDTDTDTDTNTNTNTTMSGSVPALAGLFPDSQARAELDAWLARRRHLIDTSANGIASGIGGPRDEGDTRSAEDEGHARSADDEAAGDQGDARSAGDEDDTREPDGSPAPARRRSAELMASANPVVIPRNRHVDAALRAAELGDMAPFERLLAAVRDPFVHHPGLEDLEGPGEDDGTAFITYCGT</sequence>
<comment type="catalytic activity">
    <reaction evidence="8">
        <text>L-tyrosyl-[protein] + ATP = O-(5'-adenylyl)-L-tyrosyl-[protein] + diphosphate</text>
        <dbReference type="Rhea" id="RHEA:54288"/>
        <dbReference type="Rhea" id="RHEA-COMP:10136"/>
        <dbReference type="Rhea" id="RHEA-COMP:13846"/>
        <dbReference type="ChEBI" id="CHEBI:30616"/>
        <dbReference type="ChEBI" id="CHEBI:33019"/>
        <dbReference type="ChEBI" id="CHEBI:46858"/>
        <dbReference type="ChEBI" id="CHEBI:83624"/>
        <dbReference type="EC" id="2.7.7.108"/>
    </reaction>
</comment>
<evidence type="ECO:0000313" key="10">
    <source>
        <dbReference type="EMBL" id="SLM94710.1"/>
    </source>
</evidence>
<dbReference type="Pfam" id="PF02696">
    <property type="entry name" value="SelO"/>
    <property type="match status" value="1"/>
</dbReference>
<feature type="binding site" evidence="8">
    <location>
        <position position="136"/>
    </location>
    <ligand>
        <name>ATP</name>
        <dbReference type="ChEBI" id="CHEBI:30616"/>
    </ligand>
</feature>
<feature type="binding site" evidence="8">
    <location>
        <position position="307"/>
    </location>
    <ligand>
        <name>ATP</name>
        <dbReference type="ChEBI" id="CHEBI:30616"/>
    </ligand>
</feature>
<dbReference type="GO" id="GO:0005524">
    <property type="term" value="F:ATP binding"/>
    <property type="evidence" value="ECO:0007669"/>
    <property type="project" value="UniProtKB-UniRule"/>
</dbReference>
<evidence type="ECO:0000256" key="8">
    <source>
        <dbReference type="HAMAP-Rule" id="MF_00692"/>
    </source>
</evidence>
<feature type="region of interest" description="Disordered" evidence="9">
    <location>
        <begin position="473"/>
        <end position="505"/>
    </location>
</feature>
<feature type="binding site" evidence="8">
    <location>
        <position position="221"/>
    </location>
    <ligand>
        <name>ATP</name>
        <dbReference type="ChEBI" id="CHEBI:30616"/>
    </ligand>
</feature>
<dbReference type="HAMAP" id="MF_00692">
    <property type="entry name" value="SelO"/>
    <property type="match status" value="1"/>
</dbReference>
<evidence type="ECO:0000256" key="4">
    <source>
        <dbReference type="ARBA" id="ARBA00022723"/>
    </source>
</evidence>
<dbReference type="Proteomes" id="UP000195981">
    <property type="component" value="Unassembled WGS sequence"/>
</dbReference>
<feature type="compositionally biased region" description="Basic and acidic residues" evidence="9">
    <location>
        <begin position="549"/>
        <end position="568"/>
    </location>
</feature>
<dbReference type="GO" id="GO:0000287">
    <property type="term" value="F:magnesium ion binding"/>
    <property type="evidence" value="ECO:0007669"/>
    <property type="project" value="UniProtKB-UniRule"/>
</dbReference>
<feature type="binding site" evidence="8">
    <location>
        <position position="228"/>
    </location>
    <ligand>
        <name>ATP</name>
        <dbReference type="ChEBI" id="CHEBI:30616"/>
    </ligand>
</feature>
<feature type="active site" description="Proton acceptor" evidence="8">
    <location>
        <position position="297"/>
    </location>
</feature>
<protein>
    <recommendedName>
        <fullName evidence="8">Protein nucleotidyltransferase YdiU</fullName>
        <ecNumber evidence="8">2.7.7.-</ecNumber>
    </recommendedName>
    <alternativeName>
        <fullName evidence="8">Protein adenylyltransferase YdiU</fullName>
        <ecNumber evidence="8">2.7.7.108</ecNumber>
    </alternativeName>
    <alternativeName>
        <fullName evidence="8">Protein uridylyltransferase YdiU</fullName>
        <ecNumber evidence="8">2.7.7.-</ecNumber>
    </alternativeName>
</protein>
<dbReference type="EC" id="2.7.7.108" evidence="8"/>
<name>A0A1X6X6D7_9MICO</name>
<evidence type="ECO:0000256" key="6">
    <source>
        <dbReference type="ARBA" id="ARBA00022840"/>
    </source>
</evidence>
<feature type="binding site" evidence="8">
    <location>
        <position position="298"/>
    </location>
    <ligand>
        <name>Mg(2+)</name>
        <dbReference type="ChEBI" id="CHEBI:18420"/>
    </ligand>
</feature>
<proteinExistence type="inferred from homology"/>
<dbReference type="InterPro" id="IPR003846">
    <property type="entry name" value="SelO"/>
</dbReference>
<evidence type="ECO:0000256" key="7">
    <source>
        <dbReference type="ARBA" id="ARBA00022842"/>
    </source>
</evidence>
<comment type="similarity">
    <text evidence="1 8">Belongs to the SELO family.</text>
</comment>
<keyword evidence="2 8" id="KW-0808">Transferase</keyword>
<comment type="cofactor">
    <cofactor evidence="8">
        <name>Mg(2+)</name>
        <dbReference type="ChEBI" id="CHEBI:18420"/>
    </cofactor>
    <cofactor evidence="8">
        <name>Mn(2+)</name>
        <dbReference type="ChEBI" id="CHEBI:29035"/>
    </cofactor>
</comment>
<gene>
    <name evidence="8" type="primary">ydiU</name>
    <name evidence="8" type="synonym">selO</name>
    <name evidence="10" type="ORF">FM110_11770</name>
</gene>
<keyword evidence="11" id="KW-1185">Reference proteome</keyword>
<dbReference type="PANTHER" id="PTHR32057">
    <property type="entry name" value="PROTEIN ADENYLYLTRANSFERASE SELO, MITOCHONDRIAL"/>
    <property type="match status" value="1"/>
</dbReference>
<evidence type="ECO:0000313" key="11">
    <source>
        <dbReference type="Proteomes" id="UP000195981"/>
    </source>
</evidence>
<organism evidence="10 11">
    <name type="scientific">Brachybacterium nesterenkovii</name>
    <dbReference type="NCBI Taxonomy" id="47847"/>
    <lineage>
        <taxon>Bacteria</taxon>
        <taxon>Bacillati</taxon>
        <taxon>Actinomycetota</taxon>
        <taxon>Actinomycetes</taxon>
        <taxon>Micrococcales</taxon>
        <taxon>Dermabacteraceae</taxon>
        <taxon>Brachybacterium</taxon>
    </lineage>
</organism>
<comment type="catalytic activity">
    <reaction evidence="8">
        <text>L-seryl-[protein] + ATP = 3-O-(5'-adenylyl)-L-seryl-[protein] + diphosphate</text>
        <dbReference type="Rhea" id="RHEA:58120"/>
        <dbReference type="Rhea" id="RHEA-COMP:9863"/>
        <dbReference type="Rhea" id="RHEA-COMP:15073"/>
        <dbReference type="ChEBI" id="CHEBI:29999"/>
        <dbReference type="ChEBI" id="CHEBI:30616"/>
        <dbReference type="ChEBI" id="CHEBI:33019"/>
        <dbReference type="ChEBI" id="CHEBI:142516"/>
        <dbReference type="EC" id="2.7.7.108"/>
    </reaction>
</comment>
<feature type="binding site" evidence="8">
    <location>
        <position position="168"/>
    </location>
    <ligand>
        <name>ATP</name>
        <dbReference type="ChEBI" id="CHEBI:30616"/>
    </ligand>
</feature>
<comment type="catalytic activity">
    <reaction evidence="8">
        <text>L-tyrosyl-[protein] + UTP = O-(5'-uridylyl)-L-tyrosyl-[protein] + diphosphate</text>
        <dbReference type="Rhea" id="RHEA:83887"/>
        <dbReference type="Rhea" id="RHEA-COMP:10136"/>
        <dbReference type="Rhea" id="RHEA-COMP:20238"/>
        <dbReference type="ChEBI" id="CHEBI:33019"/>
        <dbReference type="ChEBI" id="CHEBI:46398"/>
        <dbReference type="ChEBI" id="CHEBI:46858"/>
        <dbReference type="ChEBI" id="CHEBI:90602"/>
    </reaction>
</comment>
<keyword evidence="7 8" id="KW-0460">Magnesium</keyword>
<feature type="binding site" evidence="8">
    <location>
        <position position="156"/>
    </location>
    <ligand>
        <name>ATP</name>
        <dbReference type="ChEBI" id="CHEBI:30616"/>
    </ligand>
</feature>